<feature type="compositionally biased region" description="Polar residues" evidence="1">
    <location>
        <begin position="626"/>
        <end position="640"/>
    </location>
</feature>
<dbReference type="AlphaFoldDB" id="A0A3B4Z792"/>
<organism evidence="3">
    <name type="scientific">Stegastes partitus</name>
    <name type="common">bicolor damselfish</name>
    <dbReference type="NCBI Taxonomy" id="144197"/>
    <lineage>
        <taxon>Eukaryota</taxon>
        <taxon>Metazoa</taxon>
        <taxon>Chordata</taxon>
        <taxon>Craniata</taxon>
        <taxon>Vertebrata</taxon>
        <taxon>Euteleostomi</taxon>
        <taxon>Actinopterygii</taxon>
        <taxon>Neopterygii</taxon>
        <taxon>Teleostei</taxon>
        <taxon>Neoteleostei</taxon>
        <taxon>Acanthomorphata</taxon>
        <taxon>Ovalentaria</taxon>
        <taxon>Pomacentridae</taxon>
        <taxon>Stegastes</taxon>
    </lineage>
</organism>
<name>A0A3B4Z792_9TELE</name>
<feature type="domain" description="Flap endonuclease GEN chromatin organization modifier" evidence="2">
    <location>
        <begin position="163"/>
        <end position="224"/>
    </location>
</feature>
<evidence type="ECO:0000313" key="3">
    <source>
        <dbReference type="Ensembl" id="ENSSPAP00000004515.1"/>
    </source>
</evidence>
<dbReference type="InterPro" id="IPR041012">
    <property type="entry name" value="GEN_chromo"/>
</dbReference>
<sequence>RVMFELLRPFSDRYRFVQWKEESTCVSDGVVKKVPHCNVCRHPGSVKAHERGGCVLCDSQRFCQPQDFDYQCPCDWHRYEQNRQALSFEANIRRYIIREFLVSKDKPVSHFKRRQPNMLLMQKFAHDKMEWPKHYTSEKVLVLMTYTALMNRKYAANMTSQIQPIRIFKPRVRNAVACFEVIWSPPEHYVFPEDLPAEDQQEVRTVEEEALFGVAYPEVVESYLRNKALAEENRTKSKTAVSDNDCKCIFADKRPLLVLMQPLSVQTFVKLTMNDGKCRNMTIKGASTQPEMLPPTTSNTHEAEVLILDSPVSQKQHRKEKEDGSSILHDYPKAPLAGAESEAAASPSVSAVIDALHLSDIDWDALSFTSSPTPQAAANQPTELQPNKTTDSHVRETEGGNAKQKTSGDVIPADSRSAPELCPLRDRLLMRNTAKALNQVNNDVVSKQLDYELLSQHSSKEQAKGPIPSKGRDDCSLSGKGSAVHKKEPLTHQTQSSKEQLMSVAQAQNKTKEASSGSRKPPQKYKFVRTAISSSAVPPQRCHSDPGQSGKKDANILQTTKKSVCMSVCSSSEDSDVENQQAGPHRPTKTKSTNQIKGRFISDLNPKPVLVPKMNKPAAKAGHSHQVPTSQSRTPASTTIRRQDVPPATLDDDDVLLQSPASPVTVLDSDDSVVGSESPLPLAERLRLKFLK</sequence>
<dbReference type="Pfam" id="PF18704">
    <property type="entry name" value="Chromo_2"/>
    <property type="match status" value="1"/>
</dbReference>
<dbReference type="GeneTree" id="ENSGT00940000159266"/>
<feature type="compositionally biased region" description="Polar residues" evidence="1">
    <location>
        <begin position="491"/>
        <end position="518"/>
    </location>
</feature>
<feature type="region of interest" description="Disordered" evidence="1">
    <location>
        <begin position="369"/>
        <end position="418"/>
    </location>
</feature>
<feature type="region of interest" description="Disordered" evidence="1">
    <location>
        <begin position="572"/>
        <end position="679"/>
    </location>
</feature>
<proteinExistence type="predicted"/>
<feature type="region of interest" description="Disordered" evidence="1">
    <location>
        <begin position="456"/>
        <end position="555"/>
    </location>
</feature>
<evidence type="ECO:0000259" key="2">
    <source>
        <dbReference type="Pfam" id="PF18704"/>
    </source>
</evidence>
<reference evidence="3" key="1">
    <citation type="submission" date="2023-09" db="UniProtKB">
        <authorList>
            <consortium name="Ensembl"/>
        </authorList>
    </citation>
    <scope>IDENTIFICATION</scope>
</reference>
<accession>A0A3B4Z792</accession>
<feature type="region of interest" description="Disordered" evidence="1">
    <location>
        <begin position="308"/>
        <end position="332"/>
    </location>
</feature>
<protein>
    <recommendedName>
        <fullName evidence="2">Flap endonuclease GEN chromatin organization modifier domain-containing protein</fullName>
    </recommendedName>
</protein>
<dbReference type="Ensembl" id="ENSSPAT00000004606.1">
    <property type="protein sequence ID" value="ENSSPAP00000004515.1"/>
    <property type="gene ID" value="ENSSPAG00000003484.1"/>
</dbReference>
<feature type="compositionally biased region" description="Polar residues" evidence="1">
    <location>
        <begin position="369"/>
        <end position="389"/>
    </location>
</feature>
<evidence type="ECO:0000256" key="1">
    <source>
        <dbReference type="SAM" id="MobiDB-lite"/>
    </source>
</evidence>
<dbReference type="STRING" id="144197.ENSSPAP00000004515"/>